<feature type="region of interest" description="Disordered" evidence="8">
    <location>
        <begin position="371"/>
        <end position="392"/>
    </location>
</feature>
<protein>
    <submittedName>
        <fullName evidence="11">Unannotated protein</fullName>
    </submittedName>
</protein>
<dbReference type="SUPFAM" id="SSF51717">
    <property type="entry name" value="Dihydropteroate synthetase-like"/>
    <property type="match status" value="1"/>
</dbReference>
<keyword evidence="3" id="KW-0479">Metal-binding</keyword>
<dbReference type="HAMAP" id="MF_00159">
    <property type="entry name" value="IspG"/>
    <property type="match status" value="1"/>
</dbReference>
<reference evidence="11" key="1">
    <citation type="submission" date="2020-05" db="EMBL/GenBank/DDBJ databases">
        <authorList>
            <person name="Chiriac C."/>
            <person name="Salcher M."/>
            <person name="Ghai R."/>
            <person name="Kavagutti S V."/>
        </authorList>
    </citation>
    <scope>NUCLEOTIDE SEQUENCE</scope>
</reference>
<evidence type="ECO:0000259" key="9">
    <source>
        <dbReference type="Pfam" id="PF04551"/>
    </source>
</evidence>
<accession>A0A6J6LQS2</accession>
<dbReference type="NCBIfam" id="NF001540">
    <property type="entry name" value="PRK00366.1"/>
    <property type="match status" value="1"/>
</dbReference>
<keyword evidence="5" id="KW-0408">Iron</keyword>
<evidence type="ECO:0000256" key="7">
    <source>
        <dbReference type="ARBA" id="ARBA00023229"/>
    </source>
</evidence>
<keyword evidence="7" id="KW-0414">Isoprene biosynthesis</keyword>
<evidence type="ECO:0000256" key="2">
    <source>
        <dbReference type="ARBA" id="ARBA00022485"/>
    </source>
</evidence>
<keyword evidence="6" id="KW-0411">Iron-sulfur</keyword>
<dbReference type="InterPro" id="IPR016425">
    <property type="entry name" value="IspG_bac"/>
</dbReference>
<dbReference type="AlphaFoldDB" id="A0A6J6LQS2"/>
<evidence type="ECO:0000259" key="10">
    <source>
        <dbReference type="Pfam" id="PF26540"/>
    </source>
</evidence>
<dbReference type="Gene3D" id="3.30.413.10">
    <property type="entry name" value="Sulfite Reductase Hemoprotein, domain 1"/>
    <property type="match status" value="1"/>
</dbReference>
<evidence type="ECO:0000256" key="4">
    <source>
        <dbReference type="ARBA" id="ARBA00023002"/>
    </source>
</evidence>
<dbReference type="InterPro" id="IPR058579">
    <property type="entry name" value="IspG_C"/>
</dbReference>
<dbReference type="PANTHER" id="PTHR30454">
    <property type="entry name" value="4-HYDROXY-3-METHYLBUT-2-EN-1-YL DIPHOSPHATE SYNTHASE"/>
    <property type="match status" value="1"/>
</dbReference>
<name>A0A6J6LQS2_9ZZZZ</name>
<dbReference type="GO" id="GO:0019288">
    <property type="term" value="P:isopentenyl diphosphate biosynthetic process, methylerythritol 4-phosphate pathway"/>
    <property type="evidence" value="ECO:0007669"/>
    <property type="project" value="TreeGrafter"/>
</dbReference>
<dbReference type="InterPro" id="IPR011005">
    <property type="entry name" value="Dihydropteroate_synth-like_sf"/>
</dbReference>
<evidence type="ECO:0000256" key="1">
    <source>
        <dbReference type="ARBA" id="ARBA00001966"/>
    </source>
</evidence>
<keyword evidence="4" id="KW-0560">Oxidoreductase</keyword>
<dbReference type="GO" id="GO:0016114">
    <property type="term" value="P:terpenoid biosynthetic process"/>
    <property type="evidence" value="ECO:0007669"/>
    <property type="project" value="InterPro"/>
</dbReference>
<dbReference type="InterPro" id="IPR058578">
    <property type="entry name" value="IspG_TIM"/>
</dbReference>
<evidence type="ECO:0000256" key="3">
    <source>
        <dbReference type="ARBA" id="ARBA00022723"/>
    </source>
</evidence>
<dbReference type="Pfam" id="PF04551">
    <property type="entry name" value="GcpE"/>
    <property type="match status" value="1"/>
</dbReference>
<gene>
    <name evidence="11" type="ORF">UFOPK2214_01350</name>
</gene>
<dbReference type="GO" id="GO:0051539">
    <property type="term" value="F:4 iron, 4 sulfur cluster binding"/>
    <property type="evidence" value="ECO:0007669"/>
    <property type="project" value="UniProtKB-KW"/>
</dbReference>
<dbReference type="GO" id="GO:0005506">
    <property type="term" value="F:iron ion binding"/>
    <property type="evidence" value="ECO:0007669"/>
    <property type="project" value="InterPro"/>
</dbReference>
<dbReference type="EMBL" id="CAEZWJ010000062">
    <property type="protein sequence ID" value="CAB4662755.1"/>
    <property type="molecule type" value="Genomic_DNA"/>
</dbReference>
<keyword evidence="2" id="KW-0004">4Fe-4S</keyword>
<dbReference type="FunFam" id="3.20.20.20:FF:000001">
    <property type="entry name" value="4-hydroxy-3-methylbut-2-en-1-yl diphosphate synthase (flavodoxin)"/>
    <property type="match status" value="1"/>
</dbReference>
<dbReference type="PANTHER" id="PTHR30454:SF0">
    <property type="entry name" value="4-HYDROXY-3-METHYLBUT-2-EN-1-YL DIPHOSPHATE SYNTHASE (FERREDOXIN), CHLOROPLASTIC"/>
    <property type="match status" value="1"/>
</dbReference>
<comment type="cofactor">
    <cofactor evidence="1">
        <name>[4Fe-4S] cluster</name>
        <dbReference type="ChEBI" id="CHEBI:49883"/>
    </cofactor>
</comment>
<evidence type="ECO:0000256" key="6">
    <source>
        <dbReference type="ARBA" id="ARBA00023014"/>
    </source>
</evidence>
<evidence type="ECO:0000256" key="5">
    <source>
        <dbReference type="ARBA" id="ARBA00023004"/>
    </source>
</evidence>
<organism evidence="11">
    <name type="scientific">freshwater metagenome</name>
    <dbReference type="NCBI Taxonomy" id="449393"/>
    <lineage>
        <taxon>unclassified sequences</taxon>
        <taxon>metagenomes</taxon>
        <taxon>ecological metagenomes</taxon>
    </lineage>
</organism>
<dbReference type="GO" id="GO:0046429">
    <property type="term" value="F:4-hydroxy-3-methylbut-2-en-1-yl diphosphate synthase activity (ferredoxin)"/>
    <property type="evidence" value="ECO:0007669"/>
    <property type="project" value="InterPro"/>
</dbReference>
<sequence length="403" mass="43318">MYERRQTKQITVGKVPVGGGAPISVQSMTTTKTADVEGTLQQIYALAAAGCDIVRCTCNEQEAAEGLAQIVPRSPIPIIADIHHQYKMALAAMEAGVHGLRLNPGNIRKPEHIKAVASEARDRNLPIRIGVNGGSLDPALYEKYGGLTAEAMVESALQEIAYFNEVDFDLIKISVKASNVPLMVQAYRLLADAVSYPLHLGVTEAGPPPAGLVKATAGISTLLLEGIGDTIRYSLTADPVEEARAGRQLLEALGLRERKNVDLIACPSCGRAEIDVIDVANRAMKAFEDKKLPLQIAVMGCVVNGPGEAREADLGIAAGNKRGHLFVKGRNVAVVPEREMVEALVEWAEFINEHGTDAAIARADTKLAEREAARDRSQLMDEKGDDANDAESKIVEIRKTMKD</sequence>
<dbReference type="Gene3D" id="3.20.20.20">
    <property type="entry name" value="Dihydropteroate synthase-like"/>
    <property type="match status" value="1"/>
</dbReference>
<feature type="domain" description="IspG C-terminal" evidence="10">
    <location>
        <begin position="263"/>
        <end position="347"/>
    </location>
</feature>
<evidence type="ECO:0000313" key="11">
    <source>
        <dbReference type="EMBL" id="CAB4662755.1"/>
    </source>
</evidence>
<dbReference type="Pfam" id="PF26540">
    <property type="entry name" value="GcpE_C"/>
    <property type="match status" value="1"/>
</dbReference>
<proteinExistence type="inferred from homology"/>
<dbReference type="InterPro" id="IPR004588">
    <property type="entry name" value="IspG_bac-typ"/>
</dbReference>
<dbReference type="PIRSF" id="PIRSF004640">
    <property type="entry name" value="IspG"/>
    <property type="match status" value="1"/>
</dbReference>
<feature type="domain" description="IspG TIM-barrel" evidence="9">
    <location>
        <begin position="7"/>
        <end position="246"/>
    </location>
</feature>
<dbReference type="NCBIfam" id="TIGR00612">
    <property type="entry name" value="ispG_gcpE"/>
    <property type="match status" value="1"/>
</dbReference>
<evidence type="ECO:0000256" key="8">
    <source>
        <dbReference type="SAM" id="MobiDB-lite"/>
    </source>
</evidence>
<dbReference type="InterPro" id="IPR045854">
    <property type="entry name" value="NO2/SO3_Rdtase_4Fe4S_sf"/>
</dbReference>
<dbReference type="SUPFAM" id="SSF56014">
    <property type="entry name" value="Nitrite and sulphite reductase 4Fe-4S domain-like"/>
    <property type="match status" value="1"/>
</dbReference>